<accession>A0A183NMF5</accession>
<dbReference type="AlphaFoldDB" id="A0A183NMF5"/>
<reference evidence="1 2" key="1">
    <citation type="submission" date="2018-11" db="EMBL/GenBank/DDBJ databases">
        <authorList>
            <consortium name="Pathogen Informatics"/>
        </authorList>
    </citation>
    <scope>NUCLEOTIDE SEQUENCE [LARGE SCALE GENOMIC DNA]</scope>
    <source>
        <strain>Denwood</strain>
        <strain evidence="2">Zambia</strain>
    </source>
</reference>
<dbReference type="EMBL" id="UZAL01005683">
    <property type="protein sequence ID" value="VDO93966.1"/>
    <property type="molecule type" value="Genomic_DNA"/>
</dbReference>
<gene>
    <name evidence="1" type="ORF">SMTD_LOCUS3290</name>
</gene>
<evidence type="ECO:0000313" key="1">
    <source>
        <dbReference type="EMBL" id="VDO93966.1"/>
    </source>
</evidence>
<dbReference type="STRING" id="31246.A0A183NMF5"/>
<name>A0A183NMF5_9TREM</name>
<dbReference type="Proteomes" id="UP000269396">
    <property type="component" value="Unassembled WGS sequence"/>
</dbReference>
<keyword evidence="2" id="KW-1185">Reference proteome</keyword>
<sequence length="62" mass="6805">MMGYEHHWVIDNLPVTVCVQTVGGKKYCKTSIPLGCFEGNQDKSDSVCLGIVSYGFSYSLVV</sequence>
<organism evidence="1 2">
    <name type="scientific">Schistosoma mattheei</name>
    <dbReference type="NCBI Taxonomy" id="31246"/>
    <lineage>
        <taxon>Eukaryota</taxon>
        <taxon>Metazoa</taxon>
        <taxon>Spiralia</taxon>
        <taxon>Lophotrochozoa</taxon>
        <taxon>Platyhelminthes</taxon>
        <taxon>Trematoda</taxon>
        <taxon>Digenea</taxon>
        <taxon>Strigeidida</taxon>
        <taxon>Schistosomatoidea</taxon>
        <taxon>Schistosomatidae</taxon>
        <taxon>Schistosoma</taxon>
    </lineage>
</organism>
<evidence type="ECO:0000313" key="2">
    <source>
        <dbReference type="Proteomes" id="UP000269396"/>
    </source>
</evidence>
<protein>
    <submittedName>
        <fullName evidence="1">Uncharacterized protein</fullName>
    </submittedName>
</protein>
<proteinExistence type="predicted"/>